<proteinExistence type="predicted"/>
<keyword evidence="1" id="KW-0812">Transmembrane</keyword>
<dbReference type="AlphaFoldDB" id="A0A540VG91"/>
<reference evidence="2 3" key="1">
    <citation type="submission" date="2019-06" db="EMBL/GenBank/DDBJ databases">
        <title>Genome sequence of Litorilinea aerophila BAA-2444.</title>
        <authorList>
            <person name="Maclea K.S."/>
            <person name="Maurais E.G."/>
            <person name="Iannazzi L.C."/>
        </authorList>
    </citation>
    <scope>NUCLEOTIDE SEQUENCE [LARGE SCALE GENOMIC DNA]</scope>
    <source>
        <strain evidence="2 3">ATCC BAA-2444</strain>
    </source>
</reference>
<keyword evidence="1" id="KW-0472">Membrane</keyword>
<gene>
    <name evidence="2" type="ORF">FKZ61_11315</name>
</gene>
<name>A0A540VG91_9CHLR</name>
<dbReference type="RefSeq" id="WP_141610237.1">
    <property type="nucleotide sequence ID" value="NZ_VIGC02000012.1"/>
</dbReference>
<accession>A0A540VG91</accession>
<feature type="transmembrane region" description="Helical" evidence="1">
    <location>
        <begin position="20"/>
        <end position="41"/>
    </location>
</feature>
<dbReference type="InParanoid" id="A0A540VG91"/>
<sequence>MRQHSTNGFWSQALLYASCYGAWLVTAGLALWLMLLLRINLLDLSMWLDVGPWVMGAVDKFGIVLLGLFWLIAAMAMEAYFRLGVSKGQLWPRVGRVLGVEVLLIALSYLLQWLYVG</sequence>
<feature type="transmembrane region" description="Helical" evidence="1">
    <location>
        <begin position="61"/>
        <end position="81"/>
    </location>
</feature>
<feature type="transmembrane region" description="Helical" evidence="1">
    <location>
        <begin position="93"/>
        <end position="115"/>
    </location>
</feature>
<keyword evidence="1" id="KW-1133">Transmembrane helix</keyword>
<evidence type="ECO:0000313" key="2">
    <source>
        <dbReference type="EMBL" id="TQE95702.1"/>
    </source>
</evidence>
<protein>
    <submittedName>
        <fullName evidence="2">Uncharacterized protein</fullName>
    </submittedName>
</protein>
<dbReference type="EMBL" id="VIGC01000012">
    <property type="protein sequence ID" value="TQE95702.1"/>
    <property type="molecule type" value="Genomic_DNA"/>
</dbReference>
<keyword evidence="3" id="KW-1185">Reference proteome</keyword>
<organism evidence="2 3">
    <name type="scientific">Litorilinea aerophila</name>
    <dbReference type="NCBI Taxonomy" id="1204385"/>
    <lineage>
        <taxon>Bacteria</taxon>
        <taxon>Bacillati</taxon>
        <taxon>Chloroflexota</taxon>
        <taxon>Caldilineae</taxon>
        <taxon>Caldilineales</taxon>
        <taxon>Caldilineaceae</taxon>
        <taxon>Litorilinea</taxon>
    </lineage>
</organism>
<comment type="caution">
    <text evidence="2">The sequence shown here is derived from an EMBL/GenBank/DDBJ whole genome shotgun (WGS) entry which is preliminary data.</text>
</comment>
<evidence type="ECO:0000313" key="3">
    <source>
        <dbReference type="Proteomes" id="UP000317371"/>
    </source>
</evidence>
<dbReference type="Proteomes" id="UP000317371">
    <property type="component" value="Unassembled WGS sequence"/>
</dbReference>
<evidence type="ECO:0000256" key="1">
    <source>
        <dbReference type="SAM" id="Phobius"/>
    </source>
</evidence>